<gene>
    <name evidence="9" type="ORF">V9T40_012023</name>
</gene>
<dbReference type="PANTHER" id="PTHR23356">
    <property type="entry name" value="DPY30-RELATED"/>
    <property type="match status" value="1"/>
</dbReference>
<evidence type="ECO:0000256" key="4">
    <source>
        <dbReference type="ARBA" id="ARBA00023015"/>
    </source>
</evidence>
<evidence type="ECO:0000256" key="1">
    <source>
        <dbReference type="ARBA" id="ARBA00004123"/>
    </source>
</evidence>
<keyword evidence="3" id="KW-0156">Chromatin regulator</keyword>
<keyword evidence="5" id="KW-0804">Transcription</keyword>
<dbReference type="Proteomes" id="UP001367676">
    <property type="component" value="Unassembled WGS sequence"/>
</dbReference>
<dbReference type="GO" id="GO:0048188">
    <property type="term" value="C:Set1C/COMPASS complex"/>
    <property type="evidence" value="ECO:0007669"/>
    <property type="project" value="InterPro"/>
</dbReference>
<evidence type="ECO:0000256" key="6">
    <source>
        <dbReference type="ARBA" id="ARBA00023242"/>
    </source>
</evidence>
<proteinExistence type="inferred from homology"/>
<comment type="subcellular location">
    <subcellularLocation>
        <location evidence="1">Nucleus</location>
    </subcellularLocation>
</comment>
<evidence type="ECO:0000313" key="10">
    <source>
        <dbReference type="Proteomes" id="UP001367676"/>
    </source>
</evidence>
<dbReference type="GO" id="GO:0006325">
    <property type="term" value="P:chromatin organization"/>
    <property type="evidence" value="ECO:0007669"/>
    <property type="project" value="UniProtKB-KW"/>
</dbReference>
<evidence type="ECO:0000256" key="3">
    <source>
        <dbReference type="ARBA" id="ARBA00022853"/>
    </source>
</evidence>
<evidence type="ECO:0000256" key="5">
    <source>
        <dbReference type="ARBA" id="ARBA00023163"/>
    </source>
</evidence>
<comment type="similarity">
    <text evidence="2">Belongs to the dpy-30 family.</text>
</comment>
<dbReference type="EMBL" id="JBBCAQ010000036">
    <property type="protein sequence ID" value="KAK7575737.1"/>
    <property type="molecule type" value="Genomic_DNA"/>
</dbReference>
<protein>
    <recommendedName>
        <fullName evidence="7">Protein dpy-30 homolog</fullName>
    </recommendedName>
</protein>
<sequence length="79" mass="8820">MSEKEESRGPSPPKKVQTDLRSIPTRQYLDQTVVPLLLSALSELVKERPPDPIGFLAEYLLKNKETNNVSSPTISEPSQ</sequence>
<keyword evidence="10" id="KW-1185">Reference proteome</keyword>
<organism evidence="9 10">
    <name type="scientific">Parthenolecanium corni</name>
    <dbReference type="NCBI Taxonomy" id="536013"/>
    <lineage>
        <taxon>Eukaryota</taxon>
        <taxon>Metazoa</taxon>
        <taxon>Ecdysozoa</taxon>
        <taxon>Arthropoda</taxon>
        <taxon>Hexapoda</taxon>
        <taxon>Insecta</taxon>
        <taxon>Pterygota</taxon>
        <taxon>Neoptera</taxon>
        <taxon>Paraneoptera</taxon>
        <taxon>Hemiptera</taxon>
        <taxon>Sternorrhyncha</taxon>
        <taxon>Coccoidea</taxon>
        <taxon>Coccidae</taxon>
        <taxon>Parthenolecanium</taxon>
    </lineage>
</organism>
<name>A0AAN9T6E0_9HEMI</name>
<keyword evidence="4" id="KW-0805">Transcription regulation</keyword>
<dbReference type="InterPro" id="IPR049629">
    <property type="entry name" value="DPY30_SDC1_DD"/>
</dbReference>
<evidence type="ECO:0000313" key="9">
    <source>
        <dbReference type="EMBL" id="KAK7575737.1"/>
    </source>
</evidence>
<evidence type="ECO:0000256" key="2">
    <source>
        <dbReference type="ARBA" id="ARBA00010849"/>
    </source>
</evidence>
<reference evidence="9 10" key="1">
    <citation type="submission" date="2024-03" db="EMBL/GenBank/DDBJ databases">
        <title>Adaptation during the transition from Ophiocordyceps entomopathogen to insect associate is accompanied by gene loss and intensified selection.</title>
        <authorList>
            <person name="Ward C.M."/>
            <person name="Onetto C.A."/>
            <person name="Borneman A.R."/>
        </authorList>
    </citation>
    <scope>NUCLEOTIDE SEQUENCE [LARGE SCALE GENOMIC DNA]</scope>
    <source>
        <strain evidence="9">AWRI1</strain>
        <tissue evidence="9">Single Adult Female</tissue>
    </source>
</reference>
<evidence type="ECO:0000256" key="8">
    <source>
        <dbReference type="SAM" id="MobiDB-lite"/>
    </source>
</evidence>
<comment type="caution">
    <text evidence="9">The sequence shown here is derived from an EMBL/GenBank/DDBJ whole genome shotgun (WGS) entry which is preliminary data.</text>
</comment>
<dbReference type="Gene3D" id="1.20.890.10">
    <property type="entry name" value="cAMP-dependent protein kinase regulatory subunit, dimerization-anchoring domain"/>
    <property type="match status" value="1"/>
</dbReference>
<dbReference type="InterPro" id="IPR037856">
    <property type="entry name" value="Sdc1/DPY30"/>
</dbReference>
<dbReference type="AlphaFoldDB" id="A0AAN9T6E0"/>
<dbReference type="PANTHER" id="PTHR23356:SF16">
    <property type="entry name" value="DPY30 DOMAIN CONTAINING 2"/>
    <property type="match status" value="1"/>
</dbReference>
<dbReference type="CDD" id="cd22965">
    <property type="entry name" value="DD_DPY30_SDC1"/>
    <property type="match status" value="1"/>
</dbReference>
<feature type="region of interest" description="Disordered" evidence="8">
    <location>
        <begin position="1"/>
        <end position="24"/>
    </location>
</feature>
<evidence type="ECO:0000256" key="7">
    <source>
        <dbReference type="ARBA" id="ARBA00044172"/>
    </source>
</evidence>
<accession>A0AAN9T6E0</accession>
<keyword evidence="6" id="KW-0539">Nucleus</keyword>
<dbReference type="Pfam" id="PF05186">
    <property type="entry name" value="Dpy-30"/>
    <property type="match status" value="1"/>
</dbReference>
<dbReference type="InterPro" id="IPR007858">
    <property type="entry name" value="Dpy-30_motif"/>
</dbReference>